<dbReference type="InterPro" id="IPR050141">
    <property type="entry name" value="GCL_type2/YbdK_subfam"/>
</dbReference>
<gene>
    <name evidence="5" type="ORF">FVE67_01585</name>
</gene>
<comment type="catalytic activity">
    <reaction evidence="4">
        <text>L-cysteine + L-glutamate + ATP = gamma-L-glutamyl-L-cysteine + ADP + phosphate + H(+)</text>
        <dbReference type="Rhea" id="RHEA:13285"/>
        <dbReference type="ChEBI" id="CHEBI:15378"/>
        <dbReference type="ChEBI" id="CHEBI:29985"/>
        <dbReference type="ChEBI" id="CHEBI:30616"/>
        <dbReference type="ChEBI" id="CHEBI:35235"/>
        <dbReference type="ChEBI" id="CHEBI:43474"/>
        <dbReference type="ChEBI" id="CHEBI:58173"/>
        <dbReference type="ChEBI" id="CHEBI:456216"/>
        <dbReference type="EC" id="6.3.2.2"/>
    </reaction>
</comment>
<dbReference type="HAMAP" id="MF_01609">
    <property type="entry name" value="Glu_cys_ligase_2"/>
    <property type="match status" value="1"/>
</dbReference>
<evidence type="ECO:0000256" key="3">
    <source>
        <dbReference type="ARBA" id="ARBA00022840"/>
    </source>
</evidence>
<dbReference type="PANTHER" id="PTHR36510:SF1">
    <property type="entry name" value="GLUTAMATE--CYSTEINE LIGASE 2-RELATED"/>
    <property type="match status" value="1"/>
</dbReference>
<dbReference type="InterPro" id="IPR014746">
    <property type="entry name" value="Gln_synth/guanido_kin_cat_dom"/>
</dbReference>
<evidence type="ECO:0000256" key="1">
    <source>
        <dbReference type="ARBA" id="ARBA00022598"/>
    </source>
</evidence>
<keyword evidence="1 4" id="KW-0436">Ligase</keyword>
<dbReference type="Gene3D" id="3.30.590.20">
    <property type="match status" value="1"/>
</dbReference>
<evidence type="ECO:0000256" key="2">
    <source>
        <dbReference type="ARBA" id="ARBA00022741"/>
    </source>
</evidence>
<evidence type="ECO:0000256" key="4">
    <source>
        <dbReference type="HAMAP-Rule" id="MF_01609"/>
    </source>
</evidence>
<dbReference type="PANTHER" id="PTHR36510">
    <property type="entry name" value="GLUTAMATE--CYSTEINE LIGASE 2-RELATED"/>
    <property type="match status" value="1"/>
</dbReference>
<keyword evidence="6" id="KW-1185">Reference proteome</keyword>
<dbReference type="InterPro" id="IPR011793">
    <property type="entry name" value="YbdK"/>
</dbReference>
<accession>A0A6H1WQS2</accession>
<evidence type="ECO:0000313" key="6">
    <source>
        <dbReference type="Proteomes" id="UP000501253"/>
    </source>
</evidence>
<keyword evidence="2 4" id="KW-0547">Nucleotide-binding</keyword>
<comment type="function">
    <text evidence="4">ATP-dependent carboxylate-amine ligase which exhibits weak glutamate--cysteine ligase activity.</text>
</comment>
<proteinExistence type="inferred from homology"/>
<comment type="similarity">
    <text evidence="4">Belongs to the glutamate--cysteine ligase type 2 family. YbdK subfamily.</text>
</comment>
<dbReference type="InterPro" id="IPR006336">
    <property type="entry name" value="GCS2"/>
</dbReference>
<dbReference type="RefSeq" id="WP_168718929.1">
    <property type="nucleotide sequence ID" value="NZ_CP042909.1"/>
</dbReference>
<organism evidence="5 6">
    <name type="scientific">Thermosulfurimonas marina</name>
    <dbReference type="NCBI Taxonomy" id="2047767"/>
    <lineage>
        <taxon>Bacteria</taxon>
        <taxon>Pseudomonadati</taxon>
        <taxon>Thermodesulfobacteriota</taxon>
        <taxon>Thermodesulfobacteria</taxon>
        <taxon>Thermodesulfobacteriales</taxon>
        <taxon>Thermodesulfobacteriaceae</taxon>
        <taxon>Thermosulfurimonas</taxon>
    </lineage>
</organism>
<sequence length="368" mass="42390">MIAFRESPALTLGMEIEFQVLRAEDLSLAPGGPLLLAEARKVPELAEWVRPEFIRSMLEIVTPVCQGVAEAEAWLRENLSRLFKMAEVRGYRLLAASLHPFSRAAEQRVWEDPRYESLREELQLVGRRFISQGLHIHLGMPSAEEALRAYRWFRLYTPVFLALTTSSPFYEGEFTGFYSYRSKLFEALPLAGYPRDFPSYADFSALVEELLGLGIINHPRDLWWDVRPHPLFGTLELRVCDLPSRFSEILAVAALARALARTVLSEKAEPPEVPMEILRYNKWQAARHGLEGFFVDPLTRRKNTFREFFREFLFRCAGALAETGERPYVLALERVVEEGTSAHRQINLYAETQDFRRVIESLLEGFWS</sequence>
<dbReference type="GO" id="GO:0004357">
    <property type="term" value="F:glutamate-cysteine ligase activity"/>
    <property type="evidence" value="ECO:0007669"/>
    <property type="project" value="UniProtKB-EC"/>
</dbReference>
<dbReference type="AlphaFoldDB" id="A0A6H1WQS2"/>
<evidence type="ECO:0000313" key="5">
    <source>
        <dbReference type="EMBL" id="QJA05565.1"/>
    </source>
</evidence>
<keyword evidence="3 4" id="KW-0067">ATP-binding</keyword>
<dbReference type="EC" id="6.3.2.2" evidence="4"/>
<dbReference type="SUPFAM" id="SSF55931">
    <property type="entry name" value="Glutamine synthetase/guanido kinase"/>
    <property type="match status" value="1"/>
</dbReference>
<reference evidence="5 6" key="1">
    <citation type="submission" date="2019-08" db="EMBL/GenBank/DDBJ databases">
        <title>Complete genome sequence of Thermosulfurimonas marina SU872T, an anaerobic thermophilic chemolithoautotrophic bacterium isolated from a shallow marine hydrothermal vent.</title>
        <authorList>
            <person name="Allioux M."/>
            <person name="Jebbar M."/>
            <person name="Slobodkina G."/>
            <person name="Slobodkin A."/>
            <person name="Moalic Y."/>
            <person name="Frolova A."/>
            <person name="Shao Z."/>
            <person name="Alain K."/>
        </authorList>
    </citation>
    <scope>NUCLEOTIDE SEQUENCE [LARGE SCALE GENOMIC DNA]</scope>
    <source>
        <strain evidence="5 6">SU872</strain>
    </source>
</reference>
<name>A0A6H1WQS2_9BACT</name>
<dbReference type="Pfam" id="PF04107">
    <property type="entry name" value="GCS2"/>
    <property type="match status" value="1"/>
</dbReference>
<protein>
    <recommendedName>
        <fullName evidence="4">Putative glutamate--cysteine ligase 2</fullName>
        <ecNumber evidence="4">6.3.2.2</ecNumber>
    </recommendedName>
    <alternativeName>
        <fullName evidence="4">Gamma-glutamylcysteine synthetase 2</fullName>
        <shortName evidence="4">GCS 2</shortName>
        <shortName evidence="4">Gamma-GCS 2</shortName>
    </alternativeName>
</protein>
<dbReference type="GO" id="GO:0005524">
    <property type="term" value="F:ATP binding"/>
    <property type="evidence" value="ECO:0007669"/>
    <property type="project" value="UniProtKB-KW"/>
</dbReference>
<dbReference type="KEGG" id="tmai:FVE67_01585"/>
<dbReference type="NCBIfam" id="TIGR02050">
    <property type="entry name" value="gshA_cyan_rel"/>
    <property type="match status" value="1"/>
</dbReference>
<dbReference type="GO" id="GO:0042398">
    <property type="term" value="P:modified amino acid biosynthetic process"/>
    <property type="evidence" value="ECO:0007669"/>
    <property type="project" value="InterPro"/>
</dbReference>
<dbReference type="Proteomes" id="UP000501253">
    <property type="component" value="Chromosome"/>
</dbReference>
<dbReference type="EMBL" id="CP042909">
    <property type="protein sequence ID" value="QJA05565.1"/>
    <property type="molecule type" value="Genomic_DNA"/>
</dbReference>